<gene>
    <name evidence="1" type="ORF">DK846_12000</name>
</gene>
<keyword evidence="2" id="KW-1185">Reference proteome</keyword>
<dbReference type="AlphaFoldDB" id="A0A2V2MZ29"/>
<comment type="caution">
    <text evidence="1">The sequence shown here is derived from an EMBL/GenBank/DDBJ whole genome shotgun (WGS) entry which is preliminary data.</text>
</comment>
<proteinExistence type="predicted"/>
<sequence>MNRRYLMIVIVFSTIILLLIASQVAAKTVWSIADPSDPKNSALISEAESKGYWNFAYDDAAPFVTAGLYCCWWERWYKWNKFSEWKDAQANTLNLGKSVDTKSFTPGSVGSSEVKASPTLTQIQPEDGYCPSCCSICDDDTAMDLQARSDAIMAKKPWLTEGKNTGTTSTGTTEMAKSMVTASPTVAQMTFSDAI</sequence>
<evidence type="ECO:0000313" key="1">
    <source>
        <dbReference type="EMBL" id="PWR71570.1"/>
    </source>
</evidence>
<organism evidence="1 2">
    <name type="scientific">Methanospirillum lacunae</name>
    <dbReference type="NCBI Taxonomy" id="668570"/>
    <lineage>
        <taxon>Archaea</taxon>
        <taxon>Methanobacteriati</taxon>
        <taxon>Methanobacteriota</taxon>
        <taxon>Stenosarchaea group</taxon>
        <taxon>Methanomicrobia</taxon>
        <taxon>Methanomicrobiales</taxon>
        <taxon>Methanospirillaceae</taxon>
        <taxon>Methanospirillum</taxon>
    </lineage>
</organism>
<evidence type="ECO:0000313" key="2">
    <source>
        <dbReference type="Proteomes" id="UP000245657"/>
    </source>
</evidence>
<dbReference type="RefSeq" id="WP_109969188.1">
    <property type="nucleotide sequence ID" value="NZ_CP176093.1"/>
</dbReference>
<reference evidence="1 2" key="1">
    <citation type="submission" date="2018-05" db="EMBL/GenBank/DDBJ databases">
        <title>Draft genome of Methanospirillum lacunae Ki8-1.</title>
        <authorList>
            <person name="Dueholm M.S."/>
            <person name="Nielsen P.H."/>
            <person name="Bakmann L.F."/>
            <person name="Otzen D.E."/>
        </authorList>
    </citation>
    <scope>NUCLEOTIDE SEQUENCE [LARGE SCALE GENOMIC DNA]</scope>
    <source>
        <strain evidence="1 2">Ki8-1</strain>
    </source>
</reference>
<protein>
    <submittedName>
        <fullName evidence="1">Uncharacterized protein</fullName>
    </submittedName>
</protein>
<accession>A0A2V2MZ29</accession>
<dbReference type="GeneID" id="97550272"/>
<name>A0A2V2MZ29_9EURY</name>
<dbReference type="EMBL" id="QGMY01000008">
    <property type="protein sequence ID" value="PWR71570.1"/>
    <property type="molecule type" value="Genomic_DNA"/>
</dbReference>
<dbReference type="Proteomes" id="UP000245657">
    <property type="component" value="Unassembled WGS sequence"/>
</dbReference>